<organism evidence="1 2">
    <name type="scientific">Brassica cretica</name>
    <name type="common">Mustard</name>
    <dbReference type="NCBI Taxonomy" id="69181"/>
    <lineage>
        <taxon>Eukaryota</taxon>
        <taxon>Viridiplantae</taxon>
        <taxon>Streptophyta</taxon>
        <taxon>Embryophyta</taxon>
        <taxon>Tracheophyta</taxon>
        <taxon>Spermatophyta</taxon>
        <taxon>Magnoliopsida</taxon>
        <taxon>eudicotyledons</taxon>
        <taxon>Gunneridae</taxon>
        <taxon>Pentapetalae</taxon>
        <taxon>rosids</taxon>
        <taxon>malvids</taxon>
        <taxon>Brassicales</taxon>
        <taxon>Brassicaceae</taxon>
        <taxon>Brassiceae</taxon>
        <taxon>Brassica</taxon>
    </lineage>
</organism>
<sequence length="254" mass="28749">MFEQLDRGELGKYALLCNDPNLVPEKFSPRLLGMAKPCRNVTGTATDSHHEREAILPSEKERVELCRYESRSSFGILSKSYGCFFGTDIYRSDLQTVKFISVLPLIQKEPGNGRHIIGKISMPAFQIIYRIVKSTHVCVYDQPGDEATLVKQMVSDRTLPENHIDLISESSGVALLEPSRSIRRFFRFLQNPWQRGSETSGLAMLLVWACGAETFVPWTLLETAGVQRQTVLATLLLNFHSWSSIYSNETDEQE</sequence>
<reference evidence="1 2" key="1">
    <citation type="journal article" date="2020" name="BMC Genomics">
        <title>Intraspecific diversification of the crop wild relative Brassica cretica Lam. using demographic model selection.</title>
        <authorList>
            <person name="Kioukis A."/>
            <person name="Michalopoulou V.A."/>
            <person name="Briers L."/>
            <person name="Pirintsos S."/>
            <person name="Studholme D.J."/>
            <person name="Pavlidis P."/>
            <person name="Sarris P.F."/>
        </authorList>
    </citation>
    <scope>NUCLEOTIDE SEQUENCE [LARGE SCALE GENOMIC DNA]</scope>
    <source>
        <strain evidence="2">cv. PFS-1207/04</strain>
    </source>
</reference>
<accession>A0ABQ7DJT8</accession>
<name>A0ABQ7DJT8_BRACR</name>
<proteinExistence type="predicted"/>
<protein>
    <submittedName>
        <fullName evidence="1">Uncharacterized protein</fullName>
    </submittedName>
</protein>
<comment type="caution">
    <text evidence="1">The sequence shown here is derived from an EMBL/GenBank/DDBJ whole genome shotgun (WGS) entry which is preliminary data.</text>
</comment>
<evidence type="ECO:0000313" key="1">
    <source>
        <dbReference type="EMBL" id="KAF3577591.1"/>
    </source>
</evidence>
<dbReference type="EMBL" id="QGKV02000649">
    <property type="protein sequence ID" value="KAF3577591.1"/>
    <property type="molecule type" value="Genomic_DNA"/>
</dbReference>
<keyword evidence="2" id="KW-1185">Reference proteome</keyword>
<dbReference type="Proteomes" id="UP000266723">
    <property type="component" value="Unassembled WGS sequence"/>
</dbReference>
<evidence type="ECO:0000313" key="2">
    <source>
        <dbReference type="Proteomes" id="UP000266723"/>
    </source>
</evidence>
<gene>
    <name evidence="1" type="ORF">DY000_02030699</name>
</gene>